<name>A0A8H8P2U2_9AGAM</name>
<accession>A0A8H8P2U2</accession>
<dbReference type="InterPro" id="IPR001606">
    <property type="entry name" value="ARID_dom"/>
</dbReference>
<dbReference type="KEGG" id="rsx:RhiXN_10514"/>
<dbReference type="Gene3D" id="1.10.150.60">
    <property type="entry name" value="ARID DNA-binding domain"/>
    <property type="match status" value="1"/>
</dbReference>
<feature type="compositionally biased region" description="Polar residues" evidence="1">
    <location>
        <begin position="24"/>
        <end position="34"/>
    </location>
</feature>
<dbReference type="AlphaFoldDB" id="A0A8H8P2U2"/>
<dbReference type="RefSeq" id="XP_043184427.1">
    <property type="nucleotide sequence ID" value="XM_043330330.1"/>
</dbReference>
<protein>
    <submittedName>
        <fullName evidence="3">ARID/BRIGHT DNA binding domain</fullName>
    </submittedName>
</protein>
<reference evidence="3" key="1">
    <citation type="submission" date="2020-05" db="EMBL/GenBank/DDBJ databases">
        <title>Evolutionary and genomic comparisons of hybrid uninucleate and nonhybrid Rhizoctonia fungi.</title>
        <authorList>
            <person name="Li C."/>
            <person name="Chen X."/>
        </authorList>
    </citation>
    <scope>NUCLEOTIDE SEQUENCE</scope>
    <source>
        <strain evidence="3">AG-1 IA</strain>
    </source>
</reference>
<dbReference type="InterPro" id="IPR036431">
    <property type="entry name" value="ARID_dom_sf"/>
</dbReference>
<evidence type="ECO:0000256" key="1">
    <source>
        <dbReference type="SAM" id="MobiDB-lite"/>
    </source>
</evidence>
<feature type="domain" description="ARID" evidence="2">
    <location>
        <begin position="49"/>
        <end position="175"/>
    </location>
</feature>
<dbReference type="PROSITE" id="PS51011">
    <property type="entry name" value="ARID"/>
    <property type="match status" value="1"/>
</dbReference>
<proteinExistence type="predicted"/>
<dbReference type="SUPFAM" id="SSF46774">
    <property type="entry name" value="ARID-like"/>
    <property type="match status" value="1"/>
</dbReference>
<evidence type="ECO:0000259" key="2">
    <source>
        <dbReference type="PROSITE" id="PS51011"/>
    </source>
</evidence>
<feature type="region of interest" description="Disordered" evidence="1">
    <location>
        <begin position="76"/>
        <end position="95"/>
    </location>
</feature>
<organism evidence="3 4">
    <name type="scientific">Rhizoctonia solani</name>
    <dbReference type="NCBI Taxonomy" id="456999"/>
    <lineage>
        <taxon>Eukaryota</taxon>
        <taxon>Fungi</taxon>
        <taxon>Dikarya</taxon>
        <taxon>Basidiomycota</taxon>
        <taxon>Agaricomycotina</taxon>
        <taxon>Agaricomycetes</taxon>
        <taxon>Cantharellales</taxon>
        <taxon>Ceratobasidiaceae</taxon>
        <taxon>Rhizoctonia</taxon>
    </lineage>
</organism>
<feature type="region of interest" description="Disordered" evidence="1">
    <location>
        <begin position="22"/>
        <end position="46"/>
    </location>
</feature>
<dbReference type="Proteomes" id="UP000650533">
    <property type="component" value="Chromosome 11"/>
</dbReference>
<feature type="region of interest" description="Disordered" evidence="1">
    <location>
        <begin position="366"/>
        <end position="409"/>
    </location>
</feature>
<dbReference type="GeneID" id="67032793"/>
<evidence type="ECO:0000313" key="4">
    <source>
        <dbReference type="Proteomes" id="UP000650533"/>
    </source>
</evidence>
<dbReference type="EMBL" id="CP059668">
    <property type="protein sequence ID" value="QRW24190.1"/>
    <property type="molecule type" value="Genomic_DNA"/>
</dbReference>
<feature type="compositionally biased region" description="Basic and acidic residues" evidence="1">
    <location>
        <begin position="384"/>
        <end position="397"/>
    </location>
</feature>
<sequence length="435" mass="45793">MNNMNNDLAKQMSLLTAAGRLRATSASGQQQQAMRNGMAPPVPPNVPGDKQRAQFLAMLTQVLAQRGIALPPFVSGQPNPAYSPDTGPLKNVQPASDNRLGALRLPGAVPGRTGDIDLFKLWSAVTGAGGMQRIQAGGQWDAVANHIGFQQSPQVPGQLPQLYFLVLAPLEEHMKRTAQAKQAQMLAQQQQQQQQQNLTPAQLHQQQQQGMGVTGMQNPGMVNPALGAMQNSALGGMQNSMQNNMGNPALGAMQNPALGAAGLGVASMANPALNGMQNPAAALGGMQNPAAALGGMQNPAALGGMQNPTIGGVMQNNLAGGVMQNNLTGLGAMQMTPAQMHQQQNNTAATYARSDARYAKSCFEWSKSGGSTMPPPAPVPVELGGKRKSEPDEDEKRAKLKVGDPAPAAATRRTKIEYVPLRLDVETWVDVLWMG</sequence>
<dbReference type="Pfam" id="PF01388">
    <property type="entry name" value="ARID"/>
    <property type="match status" value="1"/>
</dbReference>
<dbReference type="SMART" id="SM01014">
    <property type="entry name" value="ARID"/>
    <property type="match status" value="1"/>
</dbReference>
<evidence type="ECO:0000313" key="3">
    <source>
        <dbReference type="EMBL" id="QRW24190.1"/>
    </source>
</evidence>
<dbReference type="GO" id="GO:0003677">
    <property type="term" value="F:DNA binding"/>
    <property type="evidence" value="ECO:0007669"/>
    <property type="project" value="InterPro"/>
</dbReference>
<gene>
    <name evidence="3" type="ORF">RhiXN_10514</name>
</gene>
<dbReference type="SMART" id="SM00501">
    <property type="entry name" value="BRIGHT"/>
    <property type="match status" value="1"/>
</dbReference>
<dbReference type="CDD" id="cd16100">
    <property type="entry name" value="ARID"/>
    <property type="match status" value="1"/>
</dbReference>